<reference evidence="2" key="1">
    <citation type="submission" date="2023-06" db="EMBL/GenBank/DDBJ databases">
        <title>Deciphering the underlying mechanisms mediating the transmission of blaNDM gene from human to animals in China.</title>
        <authorList>
            <person name="Chen K."/>
            <person name="Chen S."/>
        </authorList>
    </citation>
    <scope>NUCLEOTIDE SEQUENCE</scope>
    <source>
        <strain evidence="2">1199</strain>
    </source>
</reference>
<dbReference type="AlphaFoldDB" id="A0AAP3EM39"/>
<proteinExistence type="predicted"/>
<name>A0AAP3EM39_ECOLX</name>
<dbReference type="InterPro" id="IPR025669">
    <property type="entry name" value="AAA_dom"/>
</dbReference>
<gene>
    <name evidence="2" type="ORF">OFN31_32410</name>
</gene>
<evidence type="ECO:0000313" key="2">
    <source>
        <dbReference type="EMBL" id="MCV5626336.1"/>
    </source>
</evidence>
<dbReference type="InterPro" id="IPR027417">
    <property type="entry name" value="P-loop_NTPase"/>
</dbReference>
<dbReference type="Pfam" id="PF13614">
    <property type="entry name" value="AAA_31"/>
    <property type="match status" value="1"/>
</dbReference>
<evidence type="ECO:0000259" key="1">
    <source>
        <dbReference type="Pfam" id="PF13614"/>
    </source>
</evidence>
<dbReference type="PANTHER" id="PTHR13696:SF52">
    <property type="entry name" value="PARA FAMILY PROTEIN CT_582"/>
    <property type="match status" value="1"/>
</dbReference>
<dbReference type="SUPFAM" id="SSF52540">
    <property type="entry name" value="P-loop containing nucleoside triphosphate hydrolases"/>
    <property type="match status" value="1"/>
</dbReference>
<dbReference type="Gene3D" id="3.40.50.300">
    <property type="entry name" value="P-loop containing nucleotide triphosphate hydrolases"/>
    <property type="match status" value="1"/>
</dbReference>
<evidence type="ECO:0000313" key="3">
    <source>
        <dbReference type="Proteomes" id="UP001208624"/>
    </source>
</evidence>
<accession>A0AAP3EM39</accession>
<dbReference type="CDD" id="cd02042">
    <property type="entry name" value="ParAB_family"/>
    <property type="match status" value="1"/>
</dbReference>
<organism evidence="2 3">
    <name type="scientific">Escherichia coli</name>
    <dbReference type="NCBI Taxonomy" id="562"/>
    <lineage>
        <taxon>Bacteria</taxon>
        <taxon>Pseudomonadati</taxon>
        <taxon>Pseudomonadota</taxon>
        <taxon>Gammaproteobacteria</taxon>
        <taxon>Enterobacterales</taxon>
        <taxon>Enterobacteriaceae</taxon>
        <taxon>Escherichia</taxon>
    </lineage>
</organism>
<dbReference type="InterPro" id="IPR050678">
    <property type="entry name" value="DNA_Partitioning_ATPase"/>
</dbReference>
<feature type="non-terminal residue" evidence="2">
    <location>
        <position position="40"/>
    </location>
</feature>
<dbReference type="PANTHER" id="PTHR13696">
    <property type="entry name" value="P-LOOP CONTAINING NUCLEOSIDE TRIPHOSPHATE HYDROLASE"/>
    <property type="match status" value="1"/>
</dbReference>
<dbReference type="Proteomes" id="UP001208624">
    <property type="component" value="Unassembled WGS sequence"/>
</dbReference>
<sequence length="40" mass="4341">MNSIVFFNNKGGVGKTTLLCNVGAYLSLEMHKKVLVIDAD</sequence>
<protein>
    <submittedName>
        <fullName evidence="2">ParA family protein</fullName>
    </submittedName>
</protein>
<feature type="domain" description="AAA" evidence="1">
    <location>
        <begin position="2"/>
        <end position="40"/>
    </location>
</feature>
<dbReference type="EMBL" id="JAOVKC010001455">
    <property type="protein sequence ID" value="MCV5626336.1"/>
    <property type="molecule type" value="Genomic_DNA"/>
</dbReference>
<comment type="caution">
    <text evidence="2">The sequence shown here is derived from an EMBL/GenBank/DDBJ whole genome shotgun (WGS) entry which is preliminary data.</text>
</comment>